<evidence type="ECO:0000313" key="2">
    <source>
        <dbReference type="Proteomes" id="UP000756387"/>
    </source>
</evidence>
<keyword evidence="2" id="KW-1185">Reference proteome</keyword>
<proteinExistence type="predicted"/>
<name>A0ABR9RSK5_9ACTN</name>
<dbReference type="RefSeq" id="WP_193637886.1">
    <property type="nucleotide sequence ID" value="NZ_JADCSA010000006.1"/>
</dbReference>
<sequence>MGIRKNVMGTVTGKIAPQVAQAAPGVTSRAVLEALDRAIDGVGPLKPAVHAAEKQLAEHNGDALRAVRDVVENHVRLSGIQGFVTNIGGLATAAVTMPTNVVGLAVLQARMIAGITHLSGHDVADPRVRNAVLAAMLGEEGVEQMVKKGRLPGSPLTLATAQVHDPELRTLLATEVGAFLVSKVAGRRLVTVAGRRVPVVGGVVGAGADGWSTWRVGRYAEKEFTPLRKRR</sequence>
<comment type="caution">
    <text evidence="1">The sequence shown here is derived from an EMBL/GenBank/DDBJ whole genome shotgun (WGS) entry which is preliminary data.</text>
</comment>
<dbReference type="EMBL" id="JADCSA010000006">
    <property type="protein sequence ID" value="MBE7324553.1"/>
    <property type="molecule type" value="Genomic_DNA"/>
</dbReference>
<gene>
    <name evidence="1" type="ORF">IEQ44_07805</name>
</gene>
<protein>
    <submittedName>
        <fullName evidence="1">EcsC family protein</fullName>
    </submittedName>
</protein>
<organism evidence="1 2">
    <name type="scientific">Nocardioides malaquae</name>
    <dbReference type="NCBI Taxonomy" id="2773426"/>
    <lineage>
        <taxon>Bacteria</taxon>
        <taxon>Bacillati</taxon>
        <taxon>Actinomycetota</taxon>
        <taxon>Actinomycetes</taxon>
        <taxon>Propionibacteriales</taxon>
        <taxon>Nocardioidaceae</taxon>
        <taxon>Nocardioides</taxon>
    </lineage>
</organism>
<reference evidence="1 2" key="1">
    <citation type="submission" date="2020-10" db="EMBL/GenBank/DDBJ databases">
        <title>Nocardioides sp. isolated from sludge.</title>
        <authorList>
            <person name="Zhang X."/>
        </authorList>
    </citation>
    <scope>NUCLEOTIDE SEQUENCE [LARGE SCALE GENOMIC DNA]</scope>
    <source>
        <strain evidence="1 2">Y6</strain>
    </source>
</reference>
<evidence type="ECO:0000313" key="1">
    <source>
        <dbReference type="EMBL" id="MBE7324553.1"/>
    </source>
</evidence>
<dbReference type="Proteomes" id="UP000756387">
    <property type="component" value="Unassembled WGS sequence"/>
</dbReference>
<accession>A0ABR9RSK5</accession>